<organism evidence="1 2">
    <name type="scientific">Trichocladium antarcticum</name>
    <dbReference type="NCBI Taxonomy" id="1450529"/>
    <lineage>
        <taxon>Eukaryota</taxon>
        <taxon>Fungi</taxon>
        <taxon>Dikarya</taxon>
        <taxon>Ascomycota</taxon>
        <taxon>Pezizomycotina</taxon>
        <taxon>Sordariomycetes</taxon>
        <taxon>Sordariomycetidae</taxon>
        <taxon>Sordariales</taxon>
        <taxon>Chaetomiaceae</taxon>
        <taxon>Trichocladium</taxon>
    </lineage>
</organism>
<proteinExistence type="predicted"/>
<comment type="caution">
    <text evidence="1">The sequence shown here is derived from an EMBL/GenBank/DDBJ whole genome shotgun (WGS) entry which is preliminary data.</text>
</comment>
<gene>
    <name evidence="1" type="ORF">BT67DRAFT_439178</name>
</gene>
<reference evidence="1" key="1">
    <citation type="journal article" date="2023" name="Mol. Phylogenet. Evol.">
        <title>Genome-scale phylogeny and comparative genomics of the fungal order Sordariales.</title>
        <authorList>
            <person name="Hensen N."/>
            <person name="Bonometti L."/>
            <person name="Westerberg I."/>
            <person name="Brannstrom I.O."/>
            <person name="Guillou S."/>
            <person name="Cros-Aarteil S."/>
            <person name="Calhoun S."/>
            <person name="Haridas S."/>
            <person name="Kuo A."/>
            <person name="Mondo S."/>
            <person name="Pangilinan J."/>
            <person name="Riley R."/>
            <person name="LaButti K."/>
            <person name="Andreopoulos B."/>
            <person name="Lipzen A."/>
            <person name="Chen C."/>
            <person name="Yan M."/>
            <person name="Daum C."/>
            <person name="Ng V."/>
            <person name="Clum A."/>
            <person name="Steindorff A."/>
            <person name="Ohm R.A."/>
            <person name="Martin F."/>
            <person name="Silar P."/>
            <person name="Natvig D.O."/>
            <person name="Lalanne C."/>
            <person name="Gautier V."/>
            <person name="Ament-Velasquez S.L."/>
            <person name="Kruys A."/>
            <person name="Hutchinson M.I."/>
            <person name="Powell A.J."/>
            <person name="Barry K."/>
            <person name="Miller A.N."/>
            <person name="Grigoriev I.V."/>
            <person name="Debuchy R."/>
            <person name="Gladieux P."/>
            <person name="Hiltunen Thoren M."/>
            <person name="Johannesson H."/>
        </authorList>
    </citation>
    <scope>NUCLEOTIDE SEQUENCE</scope>
    <source>
        <strain evidence="1">CBS 123565</strain>
    </source>
</reference>
<accession>A0AAN6ZHE1</accession>
<dbReference type="AlphaFoldDB" id="A0AAN6ZHE1"/>
<keyword evidence="2" id="KW-1185">Reference proteome</keyword>
<dbReference type="EMBL" id="MU853402">
    <property type="protein sequence ID" value="KAK4137963.1"/>
    <property type="molecule type" value="Genomic_DNA"/>
</dbReference>
<dbReference type="Proteomes" id="UP001304895">
    <property type="component" value="Unassembled WGS sequence"/>
</dbReference>
<reference evidence="1" key="2">
    <citation type="submission" date="2023-05" db="EMBL/GenBank/DDBJ databases">
        <authorList>
            <consortium name="Lawrence Berkeley National Laboratory"/>
            <person name="Steindorff A."/>
            <person name="Hensen N."/>
            <person name="Bonometti L."/>
            <person name="Westerberg I."/>
            <person name="Brannstrom I.O."/>
            <person name="Guillou S."/>
            <person name="Cros-Aarteil S."/>
            <person name="Calhoun S."/>
            <person name="Haridas S."/>
            <person name="Kuo A."/>
            <person name="Mondo S."/>
            <person name="Pangilinan J."/>
            <person name="Riley R."/>
            <person name="Labutti K."/>
            <person name="Andreopoulos B."/>
            <person name="Lipzen A."/>
            <person name="Chen C."/>
            <person name="Yanf M."/>
            <person name="Daum C."/>
            <person name="Ng V."/>
            <person name="Clum A."/>
            <person name="Ohm R."/>
            <person name="Martin F."/>
            <person name="Silar P."/>
            <person name="Natvig D."/>
            <person name="Lalanne C."/>
            <person name="Gautier V."/>
            <person name="Ament-Velasquez S.L."/>
            <person name="Kruys A."/>
            <person name="Hutchinson M.I."/>
            <person name="Powell A.J."/>
            <person name="Barry K."/>
            <person name="Miller A.N."/>
            <person name="Grigoriev I.V."/>
            <person name="Debuchy R."/>
            <person name="Gladieux P."/>
            <person name="Thoren M.H."/>
            <person name="Johannesson H."/>
        </authorList>
    </citation>
    <scope>NUCLEOTIDE SEQUENCE</scope>
    <source>
        <strain evidence="1">CBS 123565</strain>
    </source>
</reference>
<evidence type="ECO:0000313" key="1">
    <source>
        <dbReference type="EMBL" id="KAK4137963.1"/>
    </source>
</evidence>
<evidence type="ECO:0000313" key="2">
    <source>
        <dbReference type="Proteomes" id="UP001304895"/>
    </source>
</evidence>
<protein>
    <submittedName>
        <fullName evidence="1">Uncharacterized protein</fullName>
    </submittedName>
</protein>
<sequence length="53" mass="5435">MATGCVNCGSLGTACQPPGIAGRTSSAVYIAHCEAVMLAPLAVLYRVGWWAIP</sequence>
<name>A0AAN6ZHE1_9PEZI</name>